<dbReference type="NCBIfam" id="TIGR01640">
    <property type="entry name" value="F_box_assoc_1"/>
    <property type="match status" value="1"/>
</dbReference>
<dbReference type="Gene3D" id="1.20.1280.50">
    <property type="match status" value="1"/>
</dbReference>
<dbReference type="Proteomes" id="UP000030748">
    <property type="component" value="Unassembled WGS sequence"/>
</dbReference>
<feature type="non-terminal residue" evidence="3">
    <location>
        <position position="243"/>
    </location>
</feature>
<dbReference type="InterPro" id="IPR036047">
    <property type="entry name" value="F-box-like_dom_sf"/>
</dbReference>
<dbReference type="Pfam" id="PF12937">
    <property type="entry name" value="F-box-like"/>
    <property type="match status" value="1"/>
</dbReference>
<keyword evidence="1" id="KW-1133">Transmembrane helix</keyword>
<dbReference type="PANTHER" id="PTHR31672:SF13">
    <property type="entry name" value="F-BOX PROTEIN CPR30-LIKE"/>
    <property type="match status" value="1"/>
</dbReference>
<gene>
    <name evidence="3" type="ORF">MIMGU_mgv1a020877mg</name>
</gene>
<evidence type="ECO:0000259" key="2">
    <source>
        <dbReference type="PROSITE" id="PS50181"/>
    </source>
</evidence>
<dbReference type="PROSITE" id="PS50181">
    <property type="entry name" value="FBOX"/>
    <property type="match status" value="1"/>
</dbReference>
<dbReference type="CDD" id="cd22157">
    <property type="entry name" value="F-box_AtFBW1-like"/>
    <property type="match status" value="1"/>
</dbReference>
<reference evidence="3 4" key="1">
    <citation type="journal article" date="2013" name="Proc. Natl. Acad. Sci. U.S.A.">
        <title>Fine-scale variation in meiotic recombination in Mimulus inferred from population shotgun sequencing.</title>
        <authorList>
            <person name="Hellsten U."/>
            <person name="Wright K.M."/>
            <person name="Jenkins J."/>
            <person name="Shu S."/>
            <person name="Yuan Y."/>
            <person name="Wessler S.R."/>
            <person name="Schmutz J."/>
            <person name="Willis J.H."/>
            <person name="Rokhsar D.S."/>
        </authorList>
    </citation>
    <scope>NUCLEOTIDE SEQUENCE [LARGE SCALE GENOMIC DNA]</scope>
    <source>
        <strain evidence="4">cv. DUN x IM62</strain>
    </source>
</reference>
<dbReference type="SUPFAM" id="SSF81383">
    <property type="entry name" value="F-box domain"/>
    <property type="match status" value="1"/>
</dbReference>
<protein>
    <recommendedName>
        <fullName evidence="2">F-box domain-containing protein</fullName>
    </recommendedName>
</protein>
<keyword evidence="1" id="KW-0812">Transmembrane</keyword>
<dbReference type="STRING" id="4155.A0A022QVG9"/>
<dbReference type="InterPro" id="IPR050796">
    <property type="entry name" value="SCF_F-box_component"/>
</dbReference>
<evidence type="ECO:0000313" key="4">
    <source>
        <dbReference type="Proteomes" id="UP000030748"/>
    </source>
</evidence>
<accession>A0A022QVG9</accession>
<evidence type="ECO:0000256" key="1">
    <source>
        <dbReference type="SAM" id="Phobius"/>
    </source>
</evidence>
<name>A0A022QVG9_ERYGU</name>
<keyword evidence="4" id="KW-1185">Reference proteome</keyword>
<dbReference type="eggNOG" id="ENOG502SQQJ">
    <property type="taxonomic scope" value="Eukaryota"/>
</dbReference>
<dbReference type="Pfam" id="PF08268">
    <property type="entry name" value="FBA_3"/>
    <property type="match status" value="1"/>
</dbReference>
<keyword evidence="1" id="KW-0472">Membrane</keyword>
<dbReference type="EMBL" id="KI630827">
    <property type="protein sequence ID" value="EYU32712.1"/>
    <property type="molecule type" value="Genomic_DNA"/>
</dbReference>
<proteinExistence type="predicted"/>
<dbReference type="SMART" id="SM00256">
    <property type="entry name" value="FBOX"/>
    <property type="match status" value="1"/>
</dbReference>
<dbReference type="InterPro" id="IPR017451">
    <property type="entry name" value="F-box-assoc_interact_dom"/>
</dbReference>
<dbReference type="PANTHER" id="PTHR31672">
    <property type="entry name" value="BNACNNG10540D PROTEIN"/>
    <property type="match status" value="1"/>
</dbReference>
<dbReference type="InterPro" id="IPR013187">
    <property type="entry name" value="F-box-assoc_dom_typ3"/>
</dbReference>
<feature type="domain" description="F-box" evidence="2">
    <location>
        <begin position="5"/>
        <end position="51"/>
    </location>
</feature>
<sequence length="243" mass="27955">MATQEKTTSSLPPEIVEIILSKLSSVKSLLRFKTVCKSWNTMISDPLFAEIHLQSSKSSNYLFLRMYRNSSGRGFSLVKLEGGRIHNEAVLKVHYGSFNQVLGECNGVLLLNENLHARKEYAFWNPSTRRQAHFSSPYIRDQFKPVTHGICYDPITDDFKAVMIAKESYRIYSCKNNSWTEKKGIGQFYFCMVGWGVFADGAIYWVLGELDNNWIIQLVYFDPRTDELKRLQKPKELIGGNDE</sequence>
<dbReference type="AlphaFoldDB" id="A0A022QVG9"/>
<organism evidence="3 4">
    <name type="scientific">Erythranthe guttata</name>
    <name type="common">Yellow monkey flower</name>
    <name type="synonym">Mimulus guttatus</name>
    <dbReference type="NCBI Taxonomy" id="4155"/>
    <lineage>
        <taxon>Eukaryota</taxon>
        <taxon>Viridiplantae</taxon>
        <taxon>Streptophyta</taxon>
        <taxon>Embryophyta</taxon>
        <taxon>Tracheophyta</taxon>
        <taxon>Spermatophyta</taxon>
        <taxon>Magnoliopsida</taxon>
        <taxon>eudicotyledons</taxon>
        <taxon>Gunneridae</taxon>
        <taxon>Pentapetalae</taxon>
        <taxon>asterids</taxon>
        <taxon>lamiids</taxon>
        <taxon>Lamiales</taxon>
        <taxon>Phrymaceae</taxon>
        <taxon>Erythranthe</taxon>
    </lineage>
</organism>
<feature type="transmembrane region" description="Helical" evidence="1">
    <location>
        <begin position="188"/>
        <end position="207"/>
    </location>
</feature>
<dbReference type="InterPro" id="IPR001810">
    <property type="entry name" value="F-box_dom"/>
</dbReference>
<evidence type="ECO:0000313" key="3">
    <source>
        <dbReference type="EMBL" id="EYU32712.1"/>
    </source>
</evidence>